<dbReference type="SUPFAM" id="SSF53098">
    <property type="entry name" value="Ribonuclease H-like"/>
    <property type="match status" value="1"/>
</dbReference>
<dbReference type="PANTHER" id="PTHR48475:SF1">
    <property type="entry name" value="RNASE H TYPE-1 DOMAIN-CONTAINING PROTEIN"/>
    <property type="match status" value="1"/>
</dbReference>
<organism evidence="1 2">
    <name type="scientific">Hevea brasiliensis</name>
    <name type="common">Para rubber tree</name>
    <name type="synonym">Siphonia brasiliensis</name>
    <dbReference type="NCBI Taxonomy" id="3981"/>
    <lineage>
        <taxon>Eukaryota</taxon>
        <taxon>Viridiplantae</taxon>
        <taxon>Streptophyta</taxon>
        <taxon>Embryophyta</taxon>
        <taxon>Tracheophyta</taxon>
        <taxon>Spermatophyta</taxon>
        <taxon>Magnoliopsida</taxon>
        <taxon>eudicotyledons</taxon>
        <taxon>Gunneridae</taxon>
        <taxon>Pentapetalae</taxon>
        <taxon>rosids</taxon>
        <taxon>fabids</taxon>
        <taxon>Malpighiales</taxon>
        <taxon>Euphorbiaceae</taxon>
        <taxon>Crotonoideae</taxon>
        <taxon>Micrandreae</taxon>
        <taxon>Hevea</taxon>
    </lineage>
</organism>
<sequence length="150" mass="17182">MAVIIGAYDIRYIPRTILKAQVLTYFIAELTPVPKREEKLKEQWNVWVDKTSSSSGVGIGVVLEGSPKAKLKYAAKLAFRTTNNVTKYKAILMALRIFKEVRALKANIYCDSQLAVNQLQGNFQVRDQNLRRYELWIQNMLAEIQTDVET</sequence>
<evidence type="ECO:0000313" key="2">
    <source>
        <dbReference type="Proteomes" id="UP001174677"/>
    </source>
</evidence>
<name>A0ABQ9M7C9_HEVBR</name>
<dbReference type="Gene3D" id="3.30.420.10">
    <property type="entry name" value="Ribonuclease H-like superfamily/Ribonuclease H"/>
    <property type="match status" value="1"/>
</dbReference>
<dbReference type="PANTHER" id="PTHR48475">
    <property type="entry name" value="RIBONUCLEASE H"/>
    <property type="match status" value="1"/>
</dbReference>
<dbReference type="InterPro" id="IPR012337">
    <property type="entry name" value="RNaseH-like_sf"/>
</dbReference>
<dbReference type="InterPro" id="IPR036397">
    <property type="entry name" value="RNaseH_sf"/>
</dbReference>
<evidence type="ECO:0000313" key="1">
    <source>
        <dbReference type="EMBL" id="KAJ9175340.1"/>
    </source>
</evidence>
<proteinExistence type="predicted"/>
<evidence type="ECO:0008006" key="3">
    <source>
        <dbReference type="Google" id="ProtNLM"/>
    </source>
</evidence>
<reference evidence="1 2" key="1">
    <citation type="journal article" date="2023" name="Plant Biotechnol. J.">
        <title>Chromosome-level wild Hevea brasiliensis genome provides new tools for genomic-assisted breeding and valuable loci to elevate rubber yield.</title>
        <authorList>
            <person name="Cheng H."/>
            <person name="Song X."/>
            <person name="Hu Y."/>
            <person name="Wu T."/>
            <person name="Yang Q."/>
            <person name="An Z."/>
            <person name="Feng S."/>
            <person name="Deng Z."/>
            <person name="Wu W."/>
            <person name="Zeng X."/>
            <person name="Tu M."/>
            <person name="Wang X."/>
            <person name="Huang H."/>
        </authorList>
    </citation>
    <scope>NUCLEOTIDE SEQUENCE [LARGE SCALE GENOMIC DNA]</scope>
    <source>
        <strain evidence="1">MT/VB/25A 57/8</strain>
    </source>
</reference>
<accession>A0ABQ9M7C9</accession>
<keyword evidence="2" id="KW-1185">Reference proteome</keyword>
<comment type="caution">
    <text evidence="1">The sequence shown here is derived from an EMBL/GenBank/DDBJ whole genome shotgun (WGS) entry which is preliminary data.</text>
</comment>
<protein>
    <recommendedName>
        <fullName evidence="3">RNase H type-1 domain-containing protein</fullName>
    </recommendedName>
</protein>
<dbReference type="EMBL" id="JARPOI010000008">
    <property type="protein sequence ID" value="KAJ9175340.1"/>
    <property type="molecule type" value="Genomic_DNA"/>
</dbReference>
<gene>
    <name evidence="1" type="ORF">P3X46_013905</name>
</gene>
<dbReference type="Proteomes" id="UP001174677">
    <property type="component" value="Chromosome 8"/>
</dbReference>